<dbReference type="EMBL" id="OBDY01000022">
    <property type="protein sequence ID" value="SNY61343.1"/>
    <property type="molecule type" value="Genomic_DNA"/>
</dbReference>
<accession>A0A285JMP1</accession>
<proteinExistence type="predicted"/>
<reference evidence="1 2" key="1">
    <citation type="submission" date="2017-09" db="EMBL/GenBank/DDBJ databases">
        <authorList>
            <person name="Ehlers B."/>
            <person name="Leendertz F.H."/>
        </authorList>
    </citation>
    <scope>NUCLEOTIDE SEQUENCE [LARGE SCALE GENOMIC DNA]</scope>
    <source>
        <strain evidence="1 2">CGMCC 4.6857</strain>
    </source>
</reference>
<sequence length="67" mass="7584">MRRSGLFAVLEVEPRDLYALRVAEPNRDLPRVRHRDGRPVLVMDAGFFRPGPDELAQALAGVQQTQQ</sequence>
<name>A0A285JMP1_9ACTN</name>
<protein>
    <submittedName>
        <fullName evidence="1">Uncharacterized protein</fullName>
    </submittedName>
</protein>
<dbReference type="Proteomes" id="UP000219612">
    <property type="component" value="Unassembled WGS sequence"/>
</dbReference>
<keyword evidence="2" id="KW-1185">Reference proteome</keyword>
<evidence type="ECO:0000313" key="2">
    <source>
        <dbReference type="Proteomes" id="UP000219612"/>
    </source>
</evidence>
<dbReference type="AlphaFoldDB" id="A0A285JMP1"/>
<organism evidence="1 2">
    <name type="scientific">Paractinoplanes atraurantiacus</name>
    <dbReference type="NCBI Taxonomy" id="1036182"/>
    <lineage>
        <taxon>Bacteria</taxon>
        <taxon>Bacillati</taxon>
        <taxon>Actinomycetota</taxon>
        <taxon>Actinomycetes</taxon>
        <taxon>Micromonosporales</taxon>
        <taxon>Micromonosporaceae</taxon>
        <taxon>Paractinoplanes</taxon>
    </lineage>
</organism>
<evidence type="ECO:0000313" key="1">
    <source>
        <dbReference type="EMBL" id="SNY61343.1"/>
    </source>
</evidence>
<gene>
    <name evidence="1" type="ORF">SAMN05421748_122144</name>
</gene>